<gene>
    <name evidence="1" type="ORF">NQ176_g1435</name>
</gene>
<evidence type="ECO:0000313" key="2">
    <source>
        <dbReference type="Proteomes" id="UP001143910"/>
    </source>
</evidence>
<name>A0ACC1NSR7_9HYPO</name>
<comment type="caution">
    <text evidence="1">The sequence shown here is derived from an EMBL/GenBank/DDBJ whole genome shotgun (WGS) entry which is preliminary data.</text>
</comment>
<dbReference type="Proteomes" id="UP001143910">
    <property type="component" value="Unassembled WGS sequence"/>
</dbReference>
<keyword evidence="2" id="KW-1185">Reference proteome</keyword>
<organism evidence="1 2">
    <name type="scientific">Zarea fungicola</name>
    <dbReference type="NCBI Taxonomy" id="93591"/>
    <lineage>
        <taxon>Eukaryota</taxon>
        <taxon>Fungi</taxon>
        <taxon>Dikarya</taxon>
        <taxon>Ascomycota</taxon>
        <taxon>Pezizomycotina</taxon>
        <taxon>Sordariomycetes</taxon>
        <taxon>Hypocreomycetidae</taxon>
        <taxon>Hypocreales</taxon>
        <taxon>Cordycipitaceae</taxon>
        <taxon>Zarea</taxon>
    </lineage>
</organism>
<accession>A0ACC1NSR7</accession>
<evidence type="ECO:0000313" key="1">
    <source>
        <dbReference type="EMBL" id="KAJ2982355.1"/>
    </source>
</evidence>
<dbReference type="EMBL" id="JANJQO010000080">
    <property type="protein sequence ID" value="KAJ2982355.1"/>
    <property type="molecule type" value="Genomic_DNA"/>
</dbReference>
<protein>
    <submittedName>
        <fullName evidence="1">Uncharacterized protein</fullName>
    </submittedName>
</protein>
<sequence>MKLNIIYLFAAPTTVLARAKCPPSGPVLPPPDLNAAKFDLLDGAIEDLLAQPEAELNWNTSTTSFSVQVTSAESTLYEYHRTAPIRNSTGTGQVTADTVYRVASITKIFASLALLREAPSELDTPVSHFVPELQGIHRYDEITLRMLASHLGGVPRDEFFDGLRSNRLVWQVNDRPAYSDQGFTLLGFALQNITGKNFDTLIHDSITKPLNLTSTGLTSPDLSNAIIPPGEAGVFMGYDIGNFNSAAGVYSTSRDITAFMRSILGHEQLTAAQTNRWLKPAAFAGGMATAVGMPWEIFRLQNLTSDGRTVDVYAKSGDLPGYSAEVLLFPDFNISATILVAGTDAYTPTVALMEIVIAELVPMMDAMARDQARHLYAGTYKGTAGGRHGSLAALELAMDDGPGLVITSWTSGGKSILDTLSVLKGFAPGGIQARLYPIGEAGRWRMQVESVSSATGKEQDASVLADMCRPWFQVDQMRYAGYAVDEFDFGIADGVVQRVTNSGLRMILAKVPKKTEPSSVKTIVDIKYSVIRMKAAKGSGGNGSEAARNAWEA</sequence>
<reference evidence="1" key="1">
    <citation type="submission" date="2022-08" db="EMBL/GenBank/DDBJ databases">
        <title>Genome Sequence of Lecanicillium fungicola.</title>
        <authorList>
            <person name="Buettner E."/>
        </authorList>
    </citation>
    <scope>NUCLEOTIDE SEQUENCE</scope>
    <source>
        <strain evidence="1">Babe33</strain>
    </source>
</reference>
<proteinExistence type="predicted"/>